<dbReference type="Proteomes" id="UP000292445">
    <property type="component" value="Unassembled WGS sequence"/>
</dbReference>
<accession>A0A4Q7NC28</accession>
<protein>
    <submittedName>
        <fullName evidence="1">Kynurenine formamidase</fullName>
    </submittedName>
</protein>
<dbReference type="AlphaFoldDB" id="A0A4Q7NC28"/>
<comment type="caution">
    <text evidence="1">The sequence shown here is derived from an EMBL/GenBank/DDBJ whole genome shotgun (WGS) entry which is preliminary data.</text>
</comment>
<dbReference type="OrthoDB" id="1118163at2"/>
<sequence length="192" mass="21084">MYIDLTLSIDIQDPIIAKASADPDSYMSRGHIGTHLDVYGGQAFPPAHYCMRRGLLIDARDAGEEIGLAVLAGREFQAGDFLIFHTGHLDRHVYGSRPYYQNQPKFSWDLVQHLAERDTGFIGLDFPGMRPGPEHNTADRIVGSRGGYVIENLANVGRLHAQAGDRAFLVCTGWTGFQGSTGLSCRVVAHLD</sequence>
<keyword evidence="2" id="KW-1185">Reference proteome</keyword>
<organism evidence="1 2">
    <name type="scientific">Pigmentiphaga kullae</name>
    <dbReference type="NCBI Taxonomy" id="151784"/>
    <lineage>
        <taxon>Bacteria</taxon>
        <taxon>Pseudomonadati</taxon>
        <taxon>Pseudomonadota</taxon>
        <taxon>Betaproteobacteria</taxon>
        <taxon>Burkholderiales</taxon>
        <taxon>Alcaligenaceae</taxon>
        <taxon>Pigmentiphaga</taxon>
    </lineage>
</organism>
<dbReference type="GO" id="GO:0019441">
    <property type="term" value="P:L-tryptophan catabolic process to kynurenine"/>
    <property type="evidence" value="ECO:0007669"/>
    <property type="project" value="InterPro"/>
</dbReference>
<gene>
    <name evidence="1" type="ORF">EV675_3044</name>
</gene>
<dbReference type="InterPro" id="IPR037175">
    <property type="entry name" value="KFase_sf"/>
</dbReference>
<dbReference type="Pfam" id="PF04199">
    <property type="entry name" value="Cyclase"/>
    <property type="match status" value="1"/>
</dbReference>
<evidence type="ECO:0000313" key="1">
    <source>
        <dbReference type="EMBL" id="RZS80443.1"/>
    </source>
</evidence>
<dbReference type="InterPro" id="IPR007325">
    <property type="entry name" value="KFase/CYL"/>
</dbReference>
<reference evidence="1 2" key="1">
    <citation type="submission" date="2019-02" db="EMBL/GenBank/DDBJ databases">
        <title>Genomic Encyclopedia of Type Strains, Phase IV (KMG-IV): sequencing the most valuable type-strain genomes for metagenomic binning, comparative biology and taxonomic classification.</title>
        <authorList>
            <person name="Goeker M."/>
        </authorList>
    </citation>
    <scope>NUCLEOTIDE SEQUENCE [LARGE SCALE GENOMIC DNA]</scope>
    <source>
        <strain evidence="1 2">K24</strain>
    </source>
</reference>
<name>A0A4Q7NC28_9BURK</name>
<evidence type="ECO:0000313" key="2">
    <source>
        <dbReference type="Proteomes" id="UP000292445"/>
    </source>
</evidence>
<dbReference type="EMBL" id="SGXC01000002">
    <property type="protein sequence ID" value="RZS80443.1"/>
    <property type="molecule type" value="Genomic_DNA"/>
</dbReference>
<dbReference type="GO" id="GO:0004061">
    <property type="term" value="F:arylformamidase activity"/>
    <property type="evidence" value="ECO:0007669"/>
    <property type="project" value="InterPro"/>
</dbReference>
<dbReference type="RefSeq" id="WP_130358203.1">
    <property type="nucleotide sequence ID" value="NZ_SGXC01000002.1"/>
</dbReference>
<dbReference type="Gene3D" id="3.50.30.50">
    <property type="entry name" value="Putative cyclase"/>
    <property type="match status" value="1"/>
</dbReference>
<proteinExistence type="predicted"/>
<dbReference type="SUPFAM" id="SSF102198">
    <property type="entry name" value="Putative cyclase"/>
    <property type="match status" value="1"/>
</dbReference>